<evidence type="ECO:0000256" key="3">
    <source>
        <dbReference type="ARBA" id="ARBA00021495"/>
    </source>
</evidence>
<dbReference type="SMART" id="SM01231">
    <property type="entry name" value="H-kinase_dim"/>
    <property type="match status" value="1"/>
</dbReference>
<dbReference type="GO" id="GO:0005737">
    <property type="term" value="C:cytoplasm"/>
    <property type="evidence" value="ECO:0007669"/>
    <property type="project" value="InterPro"/>
</dbReference>
<evidence type="ECO:0000256" key="1">
    <source>
        <dbReference type="ARBA" id="ARBA00000085"/>
    </source>
</evidence>
<dbReference type="Gene3D" id="1.10.287.560">
    <property type="entry name" value="Histidine kinase CheA-like, homodimeric domain"/>
    <property type="match status" value="1"/>
</dbReference>
<dbReference type="InterPro" id="IPR008207">
    <property type="entry name" value="Sig_transdc_His_kin_Hpt_dom"/>
</dbReference>
<dbReference type="InterPro" id="IPR003594">
    <property type="entry name" value="HATPase_dom"/>
</dbReference>
<dbReference type="PANTHER" id="PTHR43395">
    <property type="entry name" value="SENSOR HISTIDINE KINASE CHEA"/>
    <property type="match status" value="1"/>
</dbReference>
<dbReference type="FunFam" id="3.30.565.10:FF:000016">
    <property type="entry name" value="Chemotaxis protein CheA, putative"/>
    <property type="match status" value="1"/>
</dbReference>
<accession>A0A6J6YAT6</accession>
<evidence type="ECO:0000259" key="13">
    <source>
        <dbReference type="PROSITE" id="PS50851"/>
    </source>
</evidence>
<name>A0A6J6YAT6_9ZZZZ</name>
<dbReference type="SUPFAM" id="SSF52172">
    <property type="entry name" value="CheY-like"/>
    <property type="match status" value="1"/>
</dbReference>
<dbReference type="GO" id="GO:0005524">
    <property type="term" value="F:ATP binding"/>
    <property type="evidence" value="ECO:0007669"/>
    <property type="project" value="UniProtKB-KW"/>
</dbReference>
<dbReference type="InterPro" id="IPR036890">
    <property type="entry name" value="HATPase_C_sf"/>
</dbReference>
<evidence type="ECO:0000256" key="5">
    <source>
        <dbReference type="ARBA" id="ARBA00022553"/>
    </source>
</evidence>
<evidence type="ECO:0000256" key="4">
    <source>
        <dbReference type="ARBA" id="ARBA00022500"/>
    </source>
</evidence>
<keyword evidence="8" id="KW-0418">Kinase</keyword>
<keyword evidence="6" id="KW-0808">Transferase</keyword>
<keyword evidence="10" id="KW-0902">Two-component regulatory system</keyword>
<dbReference type="InterPro" id="IPR002545">
    <property type="entry name" value="CheW-lke_dom"/>
</dbReference>
<dbReference type="InterPro" id="IPR036097">
    <property type="entry name" value="HisK_dim/P_sf"/>
</dbReference>
<dbReference type="SUPFAM" id="SSF55874">
    <property type="entry name" value="ATPase domain of HSP90 chaperone/DNA topoisomerase II/histidine kinase"/>
    <property type="match status" value="1"/>
</dbReference>
<dbReference type="GO" id="GO:0006935">
    <property type="term" value="P:chemotaxis"/>
    <property type="evidence" value="ECO:0007669"/>
    <property type="project" value="UniProtKB-KW"/>
</dbReference>
<proteinExistence type="predicted"/>
<dbReference type="PROSITE" id="PS50894">
    <property type="entry name" value="HPT"/>
    <property type="match status" value="1"/>
</dbReference>
<dbReference type="Pfam" id="PF01627">
    <property type="entry name" value="Hpt"/>
    <property type="match status" value="1"/>
</dbReference>
<dbReference type="AlphaFoldDB" id="A0A6J6YAT6"/>
<dbReference type="PROSITE" id="PS50851">
    <property type="entry name" value="CHEW"/>
    <property type="match status" value="1"/>
</dbReference>
<dbReference type="GO" id="GO:0000155">
    <property type="term" value="F:phosphorelay sensor kinase activity"/>
    <property type="evidence" value="ECO:0007669"/>
    <property type="project" value="InterPro"/>
</dbReference>
<dbReference type="InterPro" id="IPR051315">
    <property type="entry name" value="Bact_Chemotaxis_CheA"/>
</dbReference>
<dbReference type="InterPro" id="IPR001789">
    <property type="entry name" value="Sig_transdc_resp-reg_receiver"/>
</dbReference>
<dbReference type="CDD" id="cd16916">
    <property type="entry name" value="HATPase_CheA-like"/>
    <property type="match status" value="1"/>
</dbReference>
<dbReference type="Gene3D" id="2.30.30.40">
    <property type="entry name" value="SH3 Domains"/>
    <property type="match status" value="1"/>
</dbReference>
<dbReference type="InterPro" id="IPR011006">
    <property type="entry name" value="CheY-like_superfamily"/>
</dbReference>
<evidence type="ECO:0000256" key="10">
    <source>
        <dbReference type="ARBA" id="ARBA00023012"/>
    </source>
</evidence>
<dbReference type="SUPFAM" id="SSF47226">
    <property type="entry name" value="Histidine-containing phosphotransfer domain, HPT domain"/>
    <property type="match status" value="1"/>
</dbReference>
<evidence type="ECO:0000313" key="15">
    <source>
        <dbReference type="EMBL" id="CAB4806522.1"/>
    </source>
</evidence>
<feature type="domain" description="HPt" evidence="14">
    <location>
        <begin position="1"/>
        <end position="103"/>
    </location>
</feature>
<feature type="domain" description="Histidine kinase" evidence="11">
    <location>
        <begin position="252"/>
        <end position="454"/>
    </location>
</feature>
<feature type="domain" description="CheW-like" evidence="13">
    <location>
        <begin position="456"/>
        <end position="594"/>
    </location>
</feature>
<dbReference type="SMART" id="SM00073">
    <property type="entry name" value="HPT"/>
    <property type="match status" value="1"/>
</dbReference>
<dbReference type="CDD" id="cd00088">
    <property type="entry name" value="HPT"/>
    <property type="match status" value="1"/>
</dbReference>
<dbReference type="PRINTS" id="PR00344">
    <property type="entry name" value="BCTRLSENSOR"/>
</dbReference>
<dbReference type="PANTHER" id="PTHR43395:SF10">
    <property type="entry name" value="CHEMOTAXIS PROTEIN CHEA"/>
    <property type="match status" value="1"/>
</dbReference>
<evidence type="ECO:0000256" key="2">
    <source>
        <dbReference type="ARBA" id="ARBA00012438"/>
    </source>
</evidence>
<dbReference type="Gene3D" id="1.20.120.160">
    <property type="entry name" value="HPT domain"/>
    <property type="match status" value="1"/>
</dbReference>
<dbReference type="EMBL" id="CAFAAL010000078">
    <property type="protein sequence ID" value="CAB4806522.1"/>
    <property type="molecule type" value="Genomic_DNA"/>
</dbReference>
<dbReference type="InterPro" id="IPR036641">
    <property type="entry name" value="HPT_dom_sf"/>
</dbReference>
<keyword evidence="5" id="KW-0597">Phosphoprotein</keyword>
<evidence type="ECO:0000259" key="11">
    <source>
        <dbReference type="PROSITE" id="PS50109"/>
    </source>
</evidence>
<comment type="catalytic activity">
    <reaction evidence="1">
        <text>ATP + protein L-histidine = ADP + protein N-phospho-L-histidine.</text>
        <dbReference type="EC" id="2.7.13.3"/>
    </reaction>
</comment>
<dbReference type="Gene3D" id="3.40.50.2300">
    <property type="match status" value="1"/>
</dbReference>
<dbReference type="Pfam" id="PF01584">
    <property type="entry name" value="CheW"/>
    <property type="match status" value="2"/>
</dbReference>
<dbReference type="Pfam" id="PF02895">
    <property type="entry name" value="H-kinase_dim"/>
    <property type="match status" value="1"/>
</dbReference>
<evidence type="ECO:0000259" key="14">
    <source>
        <dbReference type="PROSITE" id="PS50894"/>
    </source>
</evidence>
<keyword evidence="4" id="KW-0145">Chemotaxis</keyword>
<gene>
    <name evidence="15" type="ORF">UFOPK3004_00967</name>
</gene>
<reference evidence="15" key="1">
    <citation type="submission" date="2020-05" db="EMBL/GenBank/DDBJ databases">
        <authorList>
            <person name="Chiriac C."/>
            <person name="Salcher M."/>
            <person name="Ghai R."/>
            <person name="Kavagutti S V."/>
        </authorList>
    </citation>
    <scope>NUCLEOTIDE SEQUENCE</scope>
</reference>
<evidence type="ECO:0000259" key="12">
    <source>
        <dbReference type="PROSITE" id="PS50110"/>
    </source>
</evidence>
<dbReference type="InterPro" id="IPR004105">
    <property type="entry name" value="CheA-like_dim"/>
</dbReference>
<dbReference type="Gene3D" id="3.30.565.10">
    <property type="entry name" value="Histidine kinase-like ATPase, C-terminal domain"/>
    <property type="match status" value="1"/>
</dbReference>
<dbReference type="SMART" id="SM00387">
    <property type="entry name" value="HATPase_c"/>
    <property type="match status" value="1"/>
</dbReference>
<dbReference type="InterPro" id="IPR005467">
    <property type="entry name" value="His_kinase_dom"/>
</dbReference>
<protein>
    <recommendedName>
        <fullName evidence="3">Chemotaxis protein CheA</fullName>
        <ecNumber evidence="2">2.7.13.3</ecNumber>
    </recommendedName>
</protein>
<evidence type="ECO:0000256" key="6">
    <source>
        <dbReference type="ARBA" id="ARBA00022679"/>
    </source>
</evidence>
<dbReference type="InterPro" id="IPR004358">
    <property type="entry name" value="Sig_transdc_His_kin-like_C"/>
</dbReference>
<keyword evidence="7" id="KW-0547">Nucleotide-binding</keyword>
<dbReference type="SUPFAM" id="SSF50341">
    <property type="entry name" value="CheW-like"/>
    <property type="match status" value="2"/>
</dbReference>
<dbReference type="SMART" id="SM00260">
    <property type="entry name" value="CheW"/>
    <property type="match status" value="2"/>
</dbReference>
<sequence length="890" mass="99463">MNIEDEVFKNFLAEMADRLIDLEQGLQELENQFSIDVINKLFRAVHTIKGGCGFFSLTKITELSHLFEDILMKIREGELVFDIKMIPTFFAACDGLKDMQESDDYGKSYDIQEICADLLSGSLSSETFESPLRYVKHLVPMETESQIQSKDSTSLDVERQKSQVSHLIMDEDIGPQPEDRSLTTETEFTLDEEIKSIHTLPPDTNQPQNETIRVKVDLLNRLMELTGEIVVGRNQLLRQFADSDNKIALSSMAHLISDLQQVVLQTRMQPIGGTFTKFNRIVRDLSKQVNKQIKLVVKGEETELDRSIIESLSDPLTHLIRNCCDHGIESSPLRIVNGKDPTGTIWLEAKNEGGQVSITIEDNGAGIDTEKVKLKALKTGLISPLQAASMSDIEAANLIFNPGLSTVDSITSLSGRGVGMDVVKSTVEKLGGVLDLETKSGLGAKITFYLPTTLAIMSSLIVRIGDNRFAIPHSELREVILIRPGDELQIEKIMGNTVYRLRGNLIPILKMSEITGDKSQNVIGSDHSIFLVLHSGANQFGLIVDSIEHTEEIVIKPLPRILNKLTYYAGSSILGDSDVAMVLSANGISQNQSLHLQELDSLFINNKSFEDMQLMDLQEKQDLLVFRCGPDEQLAIPLSLVFKIERIDVDQIDRIANKHFINLGDKNILLIYLDQFLDLKPFPSDLKYFFVITTKIDRFEVGIVASSIEESFHARLVLDTPPISGKIILGVTKLYNRITFILDLFSLAEQVSPESFKAIDFSGKSTNKNQLLVVDDTPFFRHLEKKYFESVGFKVTLASNGREALELLLEKPSKYDLVVSDIVMPIMDGYELVKNMKINSLLMKIPVVALTSFSEAEHHEKALVAGFDGYAIKTNKATILKAVNKFLMED</sequence>
<dbReference type="SMART" id="SM00448">
    <property type="entry name" value="REC"/>
    <property type="match status" value="1"/>
</dbReference>
<dbReference type="InterPro" id="IPR037006">
    <property type="entry name" value="CheA-like_homodim_sf"/>
</dbReference>
<keyword evidence="9" id="KW-0067">ATP-binding</keyword>
<evidence type="ECO:0000256" key="9">
    <source>
        <dbReference type="ARBA" id="ARBA00022840"/>
    </source>
</evidence>
<dbReference type="Pfam" id="PF02518">
    <property type="entry name" value="HATPase_c"/>
    <property type="match status" value="1"/>
</dbReference>
<dbReference type="EC" id="2.7.13.3" evidence="2"/>
<dbReference type="PROSITE" id="PS50109">
    <property type="entry name" value="HIS_KIN"/>
    <property type="match status" value="1"/>
</dbReference>
<evidence type="ECO:0000256" key="7">
    <source>
        <dbReference type="ARBA" id="ARBA00022741"/>
    </source>
</evidence>
<feature type="domain" description="Response regulatory" evidence="12">
    <location>
        <begin position="770"/>
        <end position="888"/>
    </location>
</feature>
<organism evidence="15">
    <name type="scientific">freshwater metagenome</name>
    <dbReference type="NCBI Taxonomy" id="449393"/>
    <lineage>
        <taxon>unclassified sequences</taxon>
        <taxon>metagenomes</taxon>
        <taxon>ecological metagenomes</taxon>
    </lineage>
</organism>
<dbReference type="Pfam" id="PF00072">
    <property type="entry name" value="Response_reg"/>
    <property type="match status" value="1"/>
</dbReference>
<evidence type="ECO:0000256" key="8">
    <source>
        <dbReference type="ARBA" id="ARBA00022777"/>
    </source>
</evidence>
<dbReference type="SUPFAM" id="SSF47384">
    <property type="entry name" value="Homodimeric domain of signal transducing histidine kinase"/>
    <property type="match status" value="1"/>
</dbReference>
<dbReference type="InterPro" id="IPR036061">
    <property type="entry name" value="CheW-like_dom_sf"/>
</dbReference>
<dbReference type="PROSITE" id="PS50110">
    <property type="entry name" value="RESPONSE_REGULATORY"/>
    <property type="match status" value="1"/>
</dbReference>